<protein>
    <submittedName>
        <fullName evidence="3">Uncharacterized protein</fullName>
    </submittedName>
</protein>
<feature type="transmembrane region" description="Helical" evidence="2">
    <location>
        <begin position="946"/>
        <end position="964"/>
    </location>
</feature>
<feature type="region of interest" description="Disordered" evidence="1">
    <location>
        <begin position="94"/>
        <end position="154"/>
    </location>
</feature>
<gene>
    <name evidence="3" type="ORF">Vbra_2945</name>
</gene>
<dbReference type="InParanoid" id="A0A0G4EPC9"/>
<feature type="transmembrane region" description="Helical" evidence="2">
    <location>
        <begin position="635"/>
        <end position="655"/>
    </location>
</feature>
<dbReference type="Gene3D" id="2.150.10.10">
    <property type="entry name" value="Serralysin-like metalloprotease, C-terminal"/>
    <property type="match status" value="1"/>
</dbReference>
<feature type="transmembrane region" description="Helical" evidence="2">
    <location>
        <begin position="1163"/>
        <end position="1187"/>
    </location>
</feature>
<feature type="compositionally biased region" description="Polar residues" evidence="1">
    <location>
        <begin position="101"/>
        <end position="111"/>
    </location>
</feature>
<feature type="transmembrane region" description="Helical" evidence="2">
    <location>
        <begin position="915"/>
        <end position="934"/>
    </location>
</feature>
<accession>A0A0G4EPC9</accession>
<reference evidence="3 4" key="1">
    <citation type="submission" date="2014-11" db="EMBL/GenBank/DDBJ databases">
        <authorList>
            <person name="Zhu J."/>
            <person name="Qi W."/>
            <person name="Song R."/>
        </authorList>
    </citation>
    <scope>NUCLEOTIDE SEQUENCE [LARGE SCALE GENOMIC DNA]</scope>
</reference>
<feature type="compositionally biased region" description="Low complexity" evidence="1">
    <location>
        <begin position="112"/>
        <end position="154"/>
    </location>
</feature>
<evidence type="ECO:0000256" key="2">
    <source>
        <dbReference type="SAM" id="Phobius"/>
    </source>
</evidence>
<dbReference type="EMBL" id="CDMY01000277">
    <property type="protein sequence ID" value="CEL99284.1"/>
    <property type="molecule type" value="Genomic_DNA"/>
</dbReference>
<proteinExistence type="predicted"/>
<feature type="region of interest" description="Disordered" evidence="1">
    <location>
        <begin position="772"/>
        <end position="873"/>
    </location>
</feature>
<feature type="compositionally biased region" description="Basic and acidic residues" evidence="1">
    <location>
        <begin position="845"/>
        <end position="857"/>
    </location>
</feature>
<evidence type="ECO:0000313" key="3">
    <source>
        <dbReference type="EMBL" id="CEL99284.1"/>
    </source>
</evidence>
<feature type="transmembrane region" description="Helical" evidence="2">
    <location>
        <begin position="599"/>
        <end position="623"/>
    </location>
</feature>
<dbReference type="AlphaFoldDB" id="A0A0G4EPC9"/>
<feature type="transmembrane region" description="Helical" evidence="2">
    <location>
        <begin position="1027"/>
        <end position="1053"/>
    </location>
</feature>
<feature type="transmembrane region" description="Helical" evidence="2">
    <location>
        <begin position="712"/>
        <end position="731"/>
    </location>
</feature>
<feature type="transmembrane region" description="Helical" evidence="2">
    <location>
        <begin position="1065"/>
        <end position="1086"/>
    </location>
</feature>
<dbReference type="VEuPathDB" id="CryptoDB:Vbra_2945"/>
<dbReference type="InterPro" id="IPR011049">
    <property type="entry name" value="Serralysin-like_metalloprot_C"/>
</dbReference>
<dbReference type="SUPFAM" id="SSF51120">
    <property type="entry name" value="beta-Roll"/>
    <property type="match status" value="1"/>
</dbReference>
<keyword evidence="2" id="KW-1133">Transmembrane helix</keyword>
<evidence type="ECO:0000313" key="4">
    <source>
        <dbReference type="Proteomes" id="UP000041254"/>
    </source>
</evidence>
<organism evidence="3 4">
    <name type="scientific">Vitrella brassicaformis (strain CCMP3155)</name>
    <dbReference type="NCBI Taxonomy" id="1169540"/>
    <lineage>
        <taxon>Eukaryota</taxon>
        <taxon>Sar</taxon>
        <taxon>Alveolata</taxon>
        <taxon>Colpodellida</taxon>
        <taxon>Vitrellaceae</taxon>
        <taxon>Vitrella</taxon>
    </lineage>
</organism>
<keyword evidence="4" id="KW-1185">Reference proteome</keyword>
<keyword evidence="2" id="KW-0812">Transmembrane</keyword>
<feature type="compositionally biased region" description="Basic and acidic residues" evidence="1">
    <location>
        <begin position="772"/>
        <end position="781"/>
    </location>
</feature>
<name>A0A0G4EPC9_VITBC</name>
<evidence type="ECO:0000256" key="1">
    <source>
        <dbReference type="SAM" id="MobiDB-lite"/>
    </source>
</evidence>
<dbReference type="Proteomes" id="UP000041254">
    <property type="component" value="Unassembled WGS sequence"/>
</dbReference>
<feature type="transmembrane region" description="Helical" evidence="2">
    <location>
        <begin position="661"/>
        <end position="681"/>
    </location>
</feature>
<keyword evidence="2" id="KW-0472">Membrane</keyword>
<sequence length="1204" mass="132914">MPASGDFIDVGAFYALFQWSAVEPLLTDNLTDTTMQLDNADWLCIKDVLPNELARAKFRFRFGSLPSELVMMIIDRTLELEDISDLVLGDDGTEGCELQYEDSSPTGAPSVTTTEEPTTSDDGSSSSSSSSTEEPTTNDVSTTAAVSTTAVPTDWSPPPGQVLVLDCSSAKNGKRIIVHANSTIAKVIGTDYADVIHTYLPNIWIEGLGALTVLKASGYRGTGYNDLRSFHSDCVSCIIKGGTDPDYIQAAGGRHHLFGGNDEERRYGSVSRDTFVFLRTPGTTSHLEISEFSPDLWLNSTERYGWRGFYPDILDLRAFPDVNTPSSIMSLMTEKADGDIPITEIALDQEHTIEMRHIKPTQLLPRNFWIGQDLSSLINTNQVAIEKVNDSDPFDAAANCTVSLESANEISCSQSQYPKVMTLPEDTLIDALTGSTTGGDVLMGNSEANVLYGGGGGDTFVSGGGDDVLEDGSNYADTFVLSKISGRVHLVNFAWDIIDLSAFPEINGFSKLRRNISYRFTKDDDHNPWRYREATVMINITANISVTILNMPNAMGSIENETFILDSYEADQEPPPPPPEPKPTWFQLICPKCGFDFDMILSIVILCIVGAMLLFVFLAAVVLPGLHMEWCNAEFNIGLFISALTLAEDIWAILVVDEGDVWHTLGLFAVFFVHALASGIIEDLLEEDEGKLSCRRMLAGCRAWIGENRKKAWLTFMELSQFGLLFGLTAFGSAGVGYHSIFFGAALAIQSLAIWLPLKNYFRCSSQCMKDTRPEKKDSQEQSKAPPAEAGGSGAPEGEQIGDREDVERREDDRTPGISVEERLARDKKEKEEKEKAQADTAGAQDRDADGSKDQRGGDTVQQPTAQEGLAREVQQRDGTVTLPLVLLICLVWRLRVDEAKKRATESSNRYRWPTGVKVTVIFTTVTSVLPLLYVPFDDESPFRSAAFDIALTISIWFASELVNSLNGALKEFHGDQEKVMLEFFAEFFSSPGLSRSWVFEISLLLRAYRLQIAIKKALQGDSVPHRIFVCVAWAYMIAFLVTVPFIGLLYLPYVSGPYERALCIVGIIYITVGAVFFLGIVGPILRASRSGQFRRELCVLPPGVDGGRILKCLYGWSRGCARCILPLAACCCDIPGLLYTYIRLRHEKDEEKRKGLERMRSFFFCASLVSVFGVLIVFFWVAMALWREEVLESSIAVQEAIGN</sequence>
<feature type="compositionally biased region" description="Basic and acidic residues" evidence="1">
    <location>
        <begin position="801"/>
        <end position="838"/>
    </location>
</feature>
<feature type="transmembrane region" description="Helical" evidence="2">
    <location>
        <begin position="737"/>
        <end position="758"/>
    </location>
</feature>